<accession>A0A6J7ZNB8</accession>
<evidence type="ECO:0000259" key="7">
    <source>
        <dbReference type="Pfam" id="PF01435"/>
    </source>
</evidence>
<dbReference type="GO" id="GO:0046872">
    <property type="term" value="F:metal ion binding"/>
    <property type="evidence" value="ECO:0007669"/>
    <property type="project" value="UniProtKB-KW"/>
</dbReference>
<comment type="similarity">
    <text evidence="6">Belongs to the peptidase M48 family.</text>
</comment>
<dbReference type="GO" id="GO:0004222">
    <property type="term" value="F:metalloendopeptidase activity"/>
    <property type="evidence" value="ECO:0007669"/>
    <property type="project" value="InterPro"/>
</dbReference>
<protein>
    <submittedName>
        <fullName evidence="8">Peptidase family M48</fullName>
    </submittedName>
</protein>
<dbReference type="EMBL" id="CZCZ02000014">
    <property type="protein sequence ID" value="CAC5344020.1"/>
    <property type="molecule type" value="Genomic_DNA"/>
</dbReference>
<dbReference type="GO" id="GO:0051603">
    <property type="term" value="P:proteolysis involved in protein catabolic process"/>
    <property type="evidence" value="ECO:0007669"/>
    <property type="project" value="TreeGrafter"/>
</dbReference>
<dbReference type="Pfam" id="PF01435">
    <property type="entry name" value="Peptidase_M48"/>
    <property type="match status" value="1"/>
</dbReference>
<evidence type="ECO:0000313" key="9">
    <source>
        <dbReference type="Proteomes" id="UP000196521"/>
    </source>
</evidence>
<dbReference type="GO" id="GO:0016020">
    <property type="term" value="C:membrane"/>
    <property type="evidence" value="ECO:0007669"/>
    <property type="project" value="TreeGrafter"/>
</dbReference>
<dbReference type="RefSeq" id="WP_026796735.1">
    <property type="nucleotide sequence ID" value="NZ_LR812490.1"/>
</dbReference>
<comment type="caution">
    <text evidence="8">The sequence shown here is derived from an EMBL/GenBank/DDBJ whole genome shotgun (WGS) entry which is preliminary data.</text>
</comment>
<dbReference type="EMBL" id="LR812490">
    <property type="protein sequence ID" value="CAC5344020.1"/>
    <property type="molecule type" value="Genomic_DNA"/>
</dbReference>
<keyword evidence="1 6" id="KW-0645">Protease</keyword>
<organism evidence="8 9">
    <name type="scientific">Planktothrix rubescens CCAP 1459/22</name>
    <dbReference type="NCBI Taxonomy" id="329571"/>
    <lineage>
        <taxon>Bacteria</taxon>
        <taxon>Bacillati</taxon>
        <taxon>Cyanobacteriota</taxon>
        <taxon>Cyanophyceae</taxon>
        <taxon>Oscillatoriophycideae</taxon>
        <taxon>Oscillatoriales</taxon>
        <taxon>Microcoleaceae</taxon>
        <taxon>Planktothrix</taxon>
    </lineage>
</organism>
<dbReference type="Proteomes" id="UP000196521">
    <property type="component" value="Chromosome"/>
</dbReference>
<evidence type="ECO:0000313" key="8">
    <source>
        <dbReference type="EMBL" id="CAC5344020.1"/>
    </source>
</evidence>
<gene>
    <name evidence="8" type="ORF">PLAN_40435</name>
</gene>
<dbReference type="PANTHER" id="PTHR22726:SF1">
    <property type="entry name" value="METALLOENDOPEPTIDASE OMA1, MITOCHONDRIAL"/>
    <property type="match status" value="1"/>
</dbReference>
<dbReference type="InterPro" id="IPR051156">
    <property type="entry name" value="Mito/Outer_Membr_Metalloprot"/>
</dbReference>
<evidence type="ECO:0000256" key="5">
    <source>
        <dbReference type="ARBA" id="ARBA00023049"/>
    </source>
</evidence>
<evidence type="ECO:0000256" key="1">
    <source>
        <dbReference type="ARBA" id="ARBA00022670"/>
    </source>
</evidence>
<dbReference type="AlphaFoldDB" id="A0A6J7ZNB8"/>
<sequence length="285" mass="31090">MKKFLLRMFIGLLFALFGLISYYTNVEKNPITGEVQHVSLSPRQEIVLGLKSRGQLAEQYGGLYPDSTLQNYVDEVGLRVVQKSAAAQSSYPFDFHLLHDPKIVNAFALPGGQVFVTMALFNRLNSEAQLAGVLGHEVGHVIGRHGSEHLARQQLGAALVNAVGITASDDPRNAQQAAIVAQAVNQLVNLKYSRADELESDRLGFEFMTKAGYSPKGLVELMQILGSANSGGSPPEFLSTHPNPGNRVELLQAIITKTYPQGIPRNLEEGQERFAQAVLTNHSQN</sequence>
<name>A0A6J7ZNB8_PLARU</name>
<dbReference type="PANTHER" id="PTHR22726">
    <property type="entry name" value="METALLOENDOPEPTIDASE OMA1"/>
    <property type="match status" value="1"/>
</dbReference>
<keyword evidence="3 6" id="KW-0378">Hydrolase</keyword>
<evidence type="ECO:0000256" key="6">
    <source>
        <dbReference type="RuleBase" id="RU003983"/>
    </source>
</evidence>
<feature type="domain" description="Peptidase M48" evidence="7">
    <location>
        <begin position="70"/>
        <end position="253"/>
    </location>
</feature>
<keyword evidence="5 6" id="KW-0482">Metalloprotease</keyword>
<keyword evidence="9" id="KW-1185">Reference proteome</keyword>
<dbReference type="Gene3D" id="3.30.2010.10">
    <property type="entry name" value="Metalloproteases ('zincins'), catalytic domain"/>
    <property type="match status" value="1"/>
</dbReference>
<evidence type="ECO:0000256" key="4">
    <source>
        <dbReference type="ARBA" id="ARBA00022833"/>
    </source>
</evidence>
<dbReference type="InterPro" id="IPR001915">
    <property type="entry name" value="Peptidase_M48"/>
</dbReference>
<evidence type="ECO:0000256" key="2">
    <source>
        <dbReference type="ARBA" id="ARBA00022723"/>
    </source>
</evidence>
<evidence type="ECO:0000256" key="3">
    <source>
        <dbReference type="ARBA" id="ARBA00022801"/>
    </source>
</evidence>
<keyword evidence="2" id="KW-0479">Metal-binding</keyword>
<proteinExistence type="inferred from homology"/>
<reference evidence="8" key="1">
    <citation type="submission" date="2020-05" db="EMBL/GenBank/DDBJ databases">
        <authorList>
            <consortium name="Genoscope - CEA"/>
            <person name="William W."/>
        </authorList>
    </citation>
    <scope>NUCLEOTIDE SEQUENCE [LARGE SCALE GENOMIC DNA]</scope>
    <source>
        <strain evidence="8">PCC 7821</strain>
    </source>
</reference>
<keyword evidence="4 6" id="KW-0862">Zinc</keyword>
<comment type="cofactor">
    <cofactor evidence="6">
        <name>Zn(2+)</name>
        <dbReference type="ChEBI" id="CHEBI:29105"/>
    </cofactor>
    <text evidence="6">Binds 1 zinc ion per subunit.</text>
</comment>